<dbReference type="CDD" id="cd05171">
    <property type="entry name" value="PIKKc_ATM"/>
    <property type="match status" value="1"/>
</dbReference>
<keyword evidence="6 14" id="KW-0547">Nucleotide-binding</keyword>
<dbReference type="GO" id="GO:0005634">
    <property type="term" value="C:nucleus"/>
    <property type="evidence" value="ECO:0007669"/>
    <property type="project" value="UniProtKB-SubCell"/>
</dbReference>
<evidence type="ECO:0000256" key="2">
    <source>
        <dbReference type="ARBA" id="ARBA00004419"/>
    </source>
</evidence>
<protein>
    <recommendedName>
        <fullName evidence="14">non-specific serine/threonine protein kinase</fullName>
        <ecNumber evidence="14">2.7.11.1</ecNumber>
    </recommendedName>
</protein>
<dbReference type="PANTHER" id="PTHR37079:SF4">
    <property type="entry name" value="SERINE_THREONINE-PROTEIN KINASE ATM"/>
    <property type="match status" value="1"/>
</dbReference>
<keyword evidence="10 14" id="KW-0539">Nucleus</keyword>
<dbReference type="SMART" id="SM01343">
    <property type="entry name" value="FATC"/>
    <property type="match status" value="1"/>
</dbReference>
<comment type="subcellular location">
    <subcellularLocation>
        <location evidence="2">Cytoplasmic vesicle</location>
        <location evidence="2">Autophagosome</location>
    </subcellularLocation>
    <subcellularLocation>
        <location evidence="1 14">Nucleus</location>
    </subcellularLocation>
</comment>
<dbReference type="Gene3D" id="2.130.10.10">
    <property type="entry name" value="YVTN repeat-like/Quinoprotein amine dehydrogenase"/>
    <property type="match status" value="2"/>
</dbReference>
<evidence type="ECO:0000313" key="18">
    <source>
        <dbReference type="EMBL" id="CAH0103080.1"/>
    </source>
</evidence>
<dbReference type="OrthoDB" id="381190at2759"/>
<dbReference type="PROSITE" id="PS00915">
    <property type="entry name" value="PI3_4_KINASE_1"/>
    <property type="match status" value="1"/>
</dbReference>
<comment type="catalytic activity">
    <reaction evidence="12 14">
        <text>L-threonyl-[protein] + ATP = O-phospho-L-threonyl-[protein] + ADP + H(+)</text>
        <dbReference type="Rhea" id="RHEA:46608"/>
        <dbReference type="Rhea" id="RHEA-COMP:11060"/>
        <dbReference type="Rhea" id="RHEA-COMP:11605"/>
        <dbReference type="ChEBI" id="CHEBI:15378"/>
        <dbReference type="ChEBI" id="CHEBI:30013"/>
        <dbReference type="ChEBI" id="CHEBI:30616"/>
        <dbReference type="ChEBI" id="CHEBI:61977"/>
        <dbReference type="ChEBI" id="CHEBI:456216"/>
        <dbReference type="EC" id="2.7.11.1"/>
    </reaction>
</comment>
<dbReference type="PANTHER" id="PTHR37079">
    <property type="entry name" value="SERINE/THREONINE-PROTEIN KINASE ATM"/>
    <property type="match status" value="1"/>
</dbReference>
<evidence type="ECO:0000259" key="15">
    <source>
        <dbReference type="PROSITE" id="PS50290"/>
    </source>
</evidence>
<dbReference type="InterPro" id="IPR015943">
    <property type="entry name" value="WD40/YVTN_repeat-like_dom_sf"/>
</dbReference>
<dbReference type="Gene3D" id="3.30.1010.10">
    <property type="entry name" value="Phosphatidylinositol 3-kinase Catalytic Subunit, Chain A, domain 4"/>
    <property type="match status" value="1"/>
</dbReference>
<dbReference type="GO" id="GO:0005776">
    <property type="term" value="C:autophagosome"/>
    <property type="evidence" value="ECO:0007669"/>
    <property type="project" value="UniProtKB-SubCell"/>
</dbReference>
<dbReference type="InterPro" id="IPR018936">
    <property type="entry name" value="PI3/4_kinase_CS"/>
</dbReference>
<evidence type="ECO:0000256" key="14">
    <source>
        <dbReference type="RuleBase" id="RU365027"/>
    </source>
</evidence>
<evidence type="ECO:0000259" key="16">
    <source>
        <dbReference type="PROSITE" id="PS51189"/>
    </source>
</evidence>
<evidence type="ECO:0000256" key="13">
    <source>
        <dbReference type="ARBA" id="ARBA00048679"/>
    </source>
</evidence>
<feature type="domain" description="FATC" evidence="17">
    <location>
        <begin position="3212"/>
        <end position="3244"/>
    </location>
</feature>
<dbReference type="InterPro" id="IPR011009">
    <property type="entry name" value="Kinase-like_dom_sf"/>
</dbReference>
<dbReference type="PROSITE" id="PS51189">
    <property type="entry name" value="FAT"/>
    <property type="match status" value="1"/>
</dbReference>
<feature type="domain" description="PI3K/PI4K catalytic" evidence="15">
    <location>
        <begin position="2874"/>
        <end position="3191"/>
    </location>
</feature>
<dbReference type="Proteomes" id="UP000789390">
    <property type="component" value="Unassembled WGS sequence"/>
</dbReference>
<sequence length="3244" mass="367227">MSTTQDFNVYVGAETGLFKGVNFNNQQTIAKNLNSLQALDRQQEITCMAWGNEEESEILLGLRSQKVKIYDSEFKGFSGCVETPFGEGPLCGVGKFNESIITASESGDVKLWKFKSSQQVEFHALRAGERLCRMRLSPFTKNIVATGGKKNDLQLWDIENSQYPVFKAKNVKNDFLDMPVPIWVSDLAFVPNSSQVATSSRHGHVRLYDPKSRGCRPVISCVPEAEEAWTCITIASRSNQVIVGSGKGRMLLFDFRQQKVIHAYRGFTGSIRQMVCHPTRPLVVSVGLDRFVRVHHLDRQTPLYKTYLKSRLNSVLMRKDFGVLDLQDLDPNGETIDVEKDSFWNTMEEINDRTATEIEDQVDSTELNEVEKFKQDKAKGVEITKAQKTLRENHLKLSASCLLNVIVLASERKPRLDVDVVLHHCLTALKDPFMLENFGRDHLTALNREILSKRGYWSKLKPNSWLSIFLMSLKILRSPIPNNVTYVSIASLLNYVMHHGTLQSDISLKVRKKLQFFIENLNNKAMLQKEHHLIKIWMDSSIQLAFSVGSEDRFLLCKLTETTLNTFLDLCHDHLEDIELIVQFSILAMVAHHPNGVETGDIGFMVAGSPDDWLRTMRRLHSLIDFVIKTNTQRNRTAENKVFDLDLCTITLAVRVARQIFSSSDLTMDVTRMGLMDETSSSQISGPSAKKKRLMSGFSELTDRLRTMGATSESIPLLQITTHLVSTYPDFPQTHEMKELLEYVVDVTHNCRQYEMMSHCFKLFRIVCISLFERRHDSKELVQSSLQLDNVSKLWESIWKCVVAHQCHQESFLLIATLLLHRIASETMAREIVQLLGRPGGSVPCDCHSMLCLAAFLHRYNLPDQGFARPSEINDKNSLSFTWNGFGDPVGDRSIRSLLTEWLLNCKSKENGSTFNLHFRLLAALAMKQPIVQSIDIFSHLAQLSVPIQFDSECQRLESKFRFVELLDQSNLLELSQLSTSRPLTNCPMSSTILVDQLCLMNDICVRMTLNFQNNKKITSELLSSLNDAICFISLLRNVVLSGLITDTSKLRENGVALLKSVFGLVLSEDSIYSRRCLQSFASLFDMELSGQVGEDFLRSVVWQLCFEKLVSVSSQNNSKNDTFGEIRRGGASHPSVQLADQTQEEKRTSLFDSCMLTDREAWQVELYRLLSSVSSPVDLSEAVHPDYSAMKTDLMHALSNAGTDPTSFYHLQLSFCLLRAYCRAPLEALDAILVMDLVDLISGVGLQFVYDYESSEAVLHLLPQITAHVSSVGCSSSKAKIISLFLRFQTDIRDEMFGPPVEEAFYRCLASLSPTANWLKWGAGTVEATDGISPICLEALAGLNRPFNSTVIATCQAIHKLFDYGNIASTSWQDSLLSALSSSIVTKTFDRVDEERDVTIRSASILQLLSSIIVKSPWAEKTTLVMMLRFARYHSIESETVQRALELAARQLNLDCYAWLDSRLEFLLDRWFDTEELENFPFGIYHCSSLINFLEKHQNVVVPMIFLKKDSQKVVHVAEIMGLNVADFLCQHLAAVVAKILPRLSEAKLKGSQIPVTLNRFAQTKYQEIQQLIQDKSCISQALKNNLLQLVIRLLSSVHDSNLAAQLFGPEIVLPLIGSFRFEKSAVIEAIRHFSPEVIADANVEPFEHLALWTATNPWEVHTLLVELFVAYENGCRLTDKQQALVNLAVASDLLVNSTEENQQTMLYFVFYSLIHRMGHIIRQDKIDETLRRGALIIVKGLIVKVINTCPDIVAQLLVTIVGFVTPLAKTSGGLQWLAIDILEYLIVEHRNQLGNSTDQLSPFPNLQQFAQLSKALEENKQNRNRTLDEEIKLFLGLVDQLDHDNIPVESVENLAKMLAMRKKEVLQLYAQLETRNVSSSDCIRSSLHRLVCSLIQLGKTKPILAEAVAAALGELGPADLSTLILQPDTPVPDTTTIQGKMENHAQGSSTLHLAVTVFPLLVRYLFADECALLSVSGRVMKAAMDSFEGQHFVQLSKKYAWALHNLFAPFRSKAQREKKSLFMDTQYFDNNIDDLLWTQAGHSWLIRLTCTLIGSFKTPNFFASLLPVCRLRSEFCSVLLPFVVRAMLTCGEERIRDVLSTHINTVLAGPYKMAEPSVKTILQVVQHLRSQKSDKKTDSPWERNFRLALNYFDVARASQSCSAYFSTIMYAEIWLDRLNITGHSEPLSDAGVSGYRKMHPVQDLLFEAYTCTGEPDGRTGFQSLPDIRRYEQESDWFRALEFYDAQGSYTDSEDQQVLTFSALSRCGLYRTLSDVTSNHDSLAVREYQYECAWRLSNWGQHRDTGTEEKPGFQQLLFNSLVALKQGDKSELIHSLSQSRSLVIEKLCQTGSLESCQIIYPSLTLLRMVCDVEDIAQCDKKLSVLQEKWTKDHLPVSDFSYSEPVLTLRAVMLKELLPRSSETRAALVDTLLETCRKARQYGNYPVAGRCLTQLSTLPDLSRDLKMKFGLEKALTEWQRKDGDRALNTLRSLVAILEADSIPHPIYPRVLNLLGQWLHETRSENPRQILSLYFRKSLEAALAAQTRHKWSGLEGKENPSSYHVSHARQVLAAYADSLYKDIQSYIESRDFETQQKLAKIRQGKAAELKKMKASAPDENKDEVRRANLFMTNETTNDLSEFQTLFKERESYLLEAAENYLVGIQEEAAGENTNILYDKRISRLISLWFDNRTNNNLTELMMKWLPKIPSYHFIPVLPQLAARLVSKPNPQLYHDDFPTLLHNLMEKCALEHPHHTLPVILALAMTNKDKEIEDSSRAANQRPDEDRVMAAKKLIQKIVKRPDEGAHCKKLEQLHSSLIQLANKEVNVKDRSPDALKVGLSGIKNLEDVAVPTFPLAVNPNGVYRNNQVVGIISFDPHFILVGGINAPKKMECLGTDGKTRPMLLKGKDDLRQDAVMQQVFSTMNLFLEQDEQARRRKLNIRTYKVVPLSRRSGLLEWCEGTNPIGFFLLGKDGKSGAHSRYAKPGDLLTEDARKEMANLMNIKSSDERLQRYRDVCARFPPVFRHFFLEQYSTPSIWFEKRLTYTRSAAASSMVGYILGLGDRHLQNILIDEHTAELIHIDLGIAFDQGTVLPIPETVPFRLTRDIVDAMGVLGVEGIFRRCCEFTMEVMRKEQDSILTLLEVLLYDPLYVWTVTPQKAAALQQKRNLSKRRGSNVSEILPDDDSADTEVNESAKRTLVRLSQKLRGVEKGTPLSVRGQVNLLIQQATDPANLYRIFHGWRPQA</sequence>
<dbReference type="SUPFAM" id="SSF50978">
    <property type="entry name" value="WD40 repeat-like"/>
    <property type="match status" value="1"/>
</dbReference>
<keyword evidence="5 14" id="KW-0808">Transferase</keyword>
<evidence type="ECO:0000259" key="17">
    <source>
        <dbReference type="PROSITE" id="PS51190"/>
    </source>
</evidence>
<dbReference type="EMBL" id="CAKKLH010000101">
    <property type="protein sequence ID" value="CAH0103080.1"/>
    <property type="molecule type" value="Genomic_DNA"/>
</dbReference>
<evidence type="ECO:0000256" key="8">
    <source>
        <dbReference type="ARBA" id="ARBA00022777"/>
    </source>
</evidence>
<dbReference type="EC" id="2.7.11.1" evidence="14"/>
<evidence type="ECO:0000256" key="4">
    <source>
        <dbReference type="ARBA" id="ARBA00022527"/>
    </source>
</evidence>
<dbReference type="InterPro" id="IPR036322">
    <property type="entry name" value="WD40_repeat_dom_sf"/>
</dbReference>
<evidence type="ECO:0000256" key="3">
    <source>
        <dbReference type="ARBA" id="ARBA00010769"/>
    </source>
</evidence>
<dbReference type="InterPro" id="IPR003152">
    <property type="entry name" value="FATC_dom"/>
</dbReference>
<name>A0A8J2RU59_9CRUS</name>
<feature type="domain" description="FAT" evidence="16">
    <location>
        <begin position="2155"/>
        <end position="2765"/>
    </location>
</feature>
<dbReference type="SUPFAM" id="SSF56112">
    <property type="entry name" value="Protein kinase-like (PK-like)"/>
    <property type="match status" value="1"/>
</dbReference>
<dbReference type="PROSITE" id="PS50290">
    <property type="entry name" value="PI3_4_KINASE_3"/>
    <property type="match status" value="1"/>
</dbReference>
<evidence type="ECO:0000256" key="9">
    <source>
        <dbReference type="ARBA" id="ARBA00022840"/>
    </source>
</evidence>
<dbReference type="Gene3D" id="1.10.1070.11">
    <property type="entry name" value="Phosphatidylinositol 3-/4-kinase, catalytic domain"/>
    <property type="match status" value="1"/>
</dbReference>
<dbReference type="Pfam" id="PF00454">
    <property type="entry name" value="PI3_PI4_kinase"/>
    <property type="match status" value="1"/>
</dbReference>
<evidence type="ECO:0000313" key="19">
    <source>
        <dbReference type="Proteomes" id="UP000789390"/>
    </source>
</evidence>
<keyword evidence="7 14" id="KW-0227">DNA damage</keyword>
<keyword evidence="8 14" id="KW-0418">Kinase</keyword>
<reference evidence="18" key="1">
    <citation type="submission" date="2021-11" db="EMBL/GenBank/DDBJ databases">
        <authorList>
            <person name="Schell T."/>
        </authorList>
    </citation>
    <scope>NUCLEOTIDE SEQUENCE</scope>
    <source>
        <strain evidence="18">M5</strain>
    </source>
</reference>
<dbReference type="GO" id="GO:0004674">
    <property type="term" value="F:protein serine/threonine kinase activity"/>
    <property type="evidence" value="ECO:0007669"/>
    <property type="project" value="UniProtKB-KW"/>
</dbReference>
<comment type="similarity">
    <text evidence="3 14">Belongs to the PI3/PI4-kinase family. ATM subfamily.</text>
</comment>
<keyword evidence="4 14" id="KW-0723">Serine/threonine-protein kinase</keyword>
<dbReference type="GO" id="GO:0005524">
    <property type="term" value="F:ATP binding"/>
    <property type="evidence" value="ECO:0007669"/>
    <property type="project" value="UniProtKB-KW"/>
</dbReference>
<dbReference type="InterPro" id="IPR021668">
    <property type="entry name" value="TAN"/>
</dbReference>
<dbReference type="InterPro" id="IPR014009">
    <property type="entry name" value="PIK_FAT"/>
</dbReference>
<dbReference type="Pfam" id="PF00400">
    <property type="entry name" value="WD40"/>
    <property type="match status" value="1"/>
</dbReference>
<dbReference type="InterPro" id="IPR003151">
    <property type="entry name" value="PIK-rel_kinase_FAT"/>
</dbReference>
<comment type="catalytic activity">
    <reaction evidence="13">
        <text>L-seryl-[protein] + ATP = O-phospho-L-seryl-[protein] + ADP + H(+)</text>
        <dbReference type="Rhea" id="RHEA:17989"/>
        <dbReference type="Rhea" id="RHEA-COMP:9863"/>
        <dbReference type="Rhea" id="RHEA-COMP:11604"/>
        <dbReference type="ChEBI" id="CHEBI:15378"/>
        <dbReference type="ChEBI" id="CHEBI:29999"/>
        <dbReference type="ChEBI" id="CHEBI:30616"/>
        <dbReference type="ChEBI" id="CHEBI:83421"/>
        <dbReference type="ChEBI" id="CHEBI:456216"/>
        <dbReference type="EC" id="2.7.11.1"/>
    </reaction>
</comment>
<dbReference type="InterPro" id="IPR036940">
    <property type="entry name" value="PI3/4_kinase_cat_sf"/>
</dbReference>
<accession>A0A8J2RU59</accession>
<comment type="caution">
    <text evidence="18">The sequence shown here is derived from an EMBL/GenBank/DDBJ whole genome shotgun (WGS) entry which is preliminary data.</text>
</comment>
<keyword evidence="11" id="KW-0131">Cell cycle</keyword>
<dbReference type="SMART" id="SM00146">
    <property type="entry name" value="PI3Kc"/>
    <property type="match status" value="1"/>
</dbReference>
<dbReference type="Pfam" id="PF02260">
    <property type="entry name" value="FATC"/>
    <property type="match status" value="1"/>
</dbReference>
<dbReference type="InterPro" id="IPR044107">
    <property type="entry name" value="PIKKc_ATM"/>
</dbReference>
<evidence type="ECO:0000256" key="10">
    <source>
        <dbReference type="ARBA" id="ARBA00023242"/>
    </source>
</evidence>
<dbReference type="FunFam" id="2.130.10.10:FF:000287">
    <property type="entry name" value="WD repeat-containing protein 74"/>
    <property type="match status" value="1"/>
</dbReference>
<evidence type="ECO:0000256" key="11">
    <source>
        <dbReference type="ARBA" id="ARBA00023306"/>
    </source>
</evidence>
<gene>
    <name evidence="18" type="ORF">DGAL_LOCUS5614</name>
</gene>
<dbReference type="SMART" id="SM00320">
    <property type="entry name" value="WD40"/>
    <property type="match status" value="5"/>
</dbReference>
<dbReference type="InterPro" id="IPR038980">
    <property type="entry name" value="ATM_plant"/>
</dbReference>
<dbReference type="Pfam" id="PF02259">
    <property type="entry name" value="FAT"/>
    <property type="match status" value="1"/>
</dbReference>
<dbReference type="CDD" id="cd22857">
    <property type="entry name" value="WDR74"/>
    <property type="match status" value="1"/>
</dbReference>
<keyword evidence="19" id="KW-1185">Reference proteome</keyword>
<organism evidence="18 19">
    <name type="scientific">Daphnia galeata</name>
    <dbReference type="NCBI Taxonomy" id="27404"/>
    <lineage>
        <taxon>Eukaryota</taxon>
        <taxon>Metazoa</taxon>
        <taxon>Ecdysozoa</taxon>
        <taxon>Arthropoda</taxon>
        <taxon>Crustacea</taxon>
        <taxon>Branchiopoda</taxon>
        <taxon>Diplostraca</taxon>
        <taxon>Cladocera</taxon>
        <taxon>Anomopoda</taxon>
        <taxon>Daphniidae</taxon>
        <taxon>Daphnia</taxon>
    </lineage>
</organism>
<dbReference type="InterPro" id="IPR001680">
    <property type="entry name" value="WD40_rpt"/>
</dbReference>
<dbReference type="PROSITE" id="PS51190">
    <property type="entry name" value="FATC"/>
    <property type="match status" value="1"/>
</dbReference>
<evidence type="ECO:0000256" key="1">
    <source>
        <dbReference type="ARBA" id="ARBA00004123"/>
    </source>
</evidence>
<evidence type="ECO:0000256" key="7">
    <source>
        <dbReference type="ARBA" id="ARBA00022763"/>
    </source>
</evidence>
<evidence type="ECO:0000256" key="5">
    <source>
        <dbReference type="ARBA" id="ARBA00022679"/>
    </source>
</evidence>
<dbReference type="FunFam" id="3.30.1010.10:FF:000023">
    <property type="entry name" value="Serine/threonine-protein kinase ATM"/>
    <property type="match status" value="1"/>
</dbReference>
<keyword evidence="9 14" id="KW-0067">ATP-binding</keyword>
<dbReference type="PROSITE" id="PS00916">
    <property type="entry name" value="PI3_4_KINASE_2"/>
    <property type="match status" value="1"/>
</dbReference>
<dbReference type="Pfam" id="PF11640">
    <property type="entry name" value="TAN"/>
    <property type="match status" value="1"/>
</dbReference>
<dbReference type="GO" id="GO:0006281">
    <property type="term" value="P:DNA repair"/>
    <property type="evidence" value="ECO:0007669"/>
    <property type="project" value="InterPro"/>
</dbReference>
<dbReference type="SMART" id="SM01342">
    <property type="entry name" value="TAN"/>
    <property type="match status" value="1"/>
</dbReference>
<evidence type="ECO:0000256" key="6">
    <source>
        <dbReference type="ARBA" id="ARBA00022741"/>
    </source>
</evidence>
<proteinExistence type="inferred from homology"/>
<evidence type="ECO:0000256" key="12">
    <source>
        <dbReference type="ARBA" id="ARBA00047899"/>
    </source>
</evidence>
<dbReference type="InterPro" id="IPR000403">
    <property type="entry name" value="PI3/4_kinase_cat_dom"/>
</dbReference>